<name>A0A6C0LFR6_9ZZZZ</name>
<evidence type="ECO:0000313" key="3">
    <source>
        <dbReference type="EMBL" id="QHU29260.1"/>
    </source>
</evidence>
<evidence type="ECO:0000256" key="1">
    <source>
        <dbReference type="SAM" id="MobiDB-lite"/>
    </source>
</evidence>
<sequence length="921" mass="90576">MPLASSGTISLSQVQTEFGGTNPISMSEYYTNAVSGFTSGITGLPSSGTTVSLSVFRGKAKTQLPIPTEIVVAGTTSTTIGTNERYILFPYSGSGTTKDYTFTTTEDLLCDILIVGGGGGGGNYGGGGGGGDVIQKSNFLLSSGTFSISVGTGGAGGVNPYNKGANGTTSSITSSLPSLGLFAAGGGGGGGYNQAPATTPTAGSVVSYNYSSGGGGGGGAGGLAPNNGETGNSVSGNGGSSGSQSKGGGGGGASGNGTSATASGAGNGGSGVSSLISGTATNYGGGGGGGTWSGGTFGIGVDGGGNGAVEGSGVNPVPGTRGGGGGGGGGSTNTGGVINMNGANGGSGVVIIRYRRSPTPTEIVVVGTTSTTIGNERCIVFPYSGSGTTKDYTFTTTQNLICDVLVVGGGGGGGNDRGGGGGGGGLVFKTGIALNATSINVSVGRGGFASVNDTTTGGNGVQSSYGTIIALGGGGGGSEQTNANNGGSGGGSAYNYSYSHFGTGDQPTSASGGYGNRGGDARDLSQSTTNRGCGGGGGAGTRGLEATSLVGGAGGDGLAGVGSIDFKTYFNLPINNTIGQYISQEDKVYFAGGGGGGDCVDGTSYPSIHGLGGKGGGANGTTTANTRGTVFANSGGGGGGGTLNLPIGSDGGSGVVIIKYRLAPHPYLLNNYAPQTTGVAVPYSDLCTTVVTSTGQSAYDNLPVVTYGGYNWLLQHNFGTTGRWNGLQLRNFTTGLTIFSNAQLTSQNYTSLPSTTSQIYTDWAPGWSYGSAYGIGGFNNTTNNGPNNIYRDYNTLFQPYFTSLGYSSMTNPGTSSSMIMYIPSWTKQVCLVAADLFRNDNASSNTRKNSYWWSANGTSWTNLGVASWRGSINGDQYGSNISQDPSSNADMMVFNVSTAGYLLILESGNTITSIAFVLLKP</sequence>
<accession>A0A6C0LFR6</accession>
<feature type="compositionally biased region" description="Gly residues" evidence="1">
    <location>
        <begin position="236"/>
        <end position="255"/>
    </location>
</feature>
<organism evidence="3">
    <name type="scientific">viral metagenome</name>
    <dbReference type="NCBI Taxonomy" id="1070528"/>
    <lineage>
        <taxon>unclassified sequences</taxon>
        <taxon>metagenomes</taxon>
        <taxon>organismal metagenomes</taxon>
    </lineage>
</organism>
<dbReference type="AlphaFoldDB" id="A0A6C0LFR6"/>
<feature type="compositionally biased region" description="Low complexity" evidence="1">
    <location>
        <begin position="226"/>
        <end position="235"/>
    </location>
</feature>
<dbReference type="Pfam" id="PF21722">
    <property type="entry name" value="Gly_rich_2"/>
    <property type="match status" value="2"/>
</dbReference>
<feature type="region of interest" description="Disordered" evidence="1">
    <location>
        <begin position="309"/>
        <end position="339"/>
    </location>
</feature>
<feature type="region of interest" description="Disordered" evidence="1">
    <location>
        <begin position="217"/>
        <end position="270"/>
    </location>
</feature>
<reference evidence="3" key="1">
    <citation type="journal article" date="2020" name="Nature">
        <title>Giant virus diversity and host interactions through global metagenomics.</title>
        <authorList>
            <person name="Schulz F."/>
            <person name="Roux S."/>
            <person name="Paez-Espino D."/>
            <person name="Jungbluth S."/>
            <person name="Walsh D.A."/>
            <person name="Denef V.J."/>
            <person name="McMahon K.D."/>
            <person name="Konstantinidis K.T."/>
            <person name="Eloe-Fadrosh E.A."/>
            <person name="Kyrpides N.C."/>
            <person name="Woyke T."/>
        </authorList>
    </citation>
    <scope>NUCLEOTIDE SEQUENCE</scope>
    <source>
        <strain evidence="3">GVMAG-M-3300027804-47</strain>
    </source>
</reference>
<feature type="domain" description="Glycine-rich" evidence="2">
    <location>
        <begin position="390"/>
        <end position="661"/>
    </location>
</feature>
<proteinExistence type="predicted"/>
<evidence type="ECO:0000259" key="2">
    <source>
        <dbReference type="Pfam" id="PF21722"/>
    </source>
</evidence>
<dbReference type="InterPro" id="IPR049304">
    <property type="entry name" value="Gly_rich_dom"/>
</dbReference>
<feature type="domain" description="Glycine-rich" evidence="2">
    <location>
        <begin position="98"/>
        <end position="355"/>
    </location>
</feature>
<feature type="region of interest" description="Disordered" evidence="1">
    <location>
        <begin position="507"/>
        <end position="538"/>
    </location>
</feature>
<protein>
    <recommendedName>
        <fullName evidence="2">Glycine-rich domain-containing protein</fullName>
    </recommendedName>
</protein>
<dbReference type="EMBL" id="MN740483">
    <property type="protein sequence ID" value="QHU29260.1"/>
    <property type="molecule type" value="Genomic_DNA"/>
</dbReference>
<feature type="compositionally biased region" description="Gly residues" evidence="1">
    <location>
        <begin position="320"/>
        <end position="333"/>
    </location>
</feature>